<dbReference type="Proteomes" id="UP000502260">
    <property type="component" value="Chromosome"/>
</dbReference>
<evidence type="ECO:0000256" key="2">
    <source>
        <dbReference type="ARBA" id="ARBA00023054"/>
    </source>
</evidence>
<sequence length="343" mass="37236">MKIKIFLIVAIAIAVLAGGAAWLRHNGKPAQTDLTLQGNVDIRQVELAFNASGRIAKILVREGDRVKTGQALASLDTERLRLSLAQAEAQTAAQREVVARNLAGSRPEEIRQARAQRDAARATAADAEAIYQRQLDLVARNFVSRQQADSARFALDKAREQMKAAAETLRLAELGPRKEDIAAAQAILAANEAAAAGIRRDLQEGELLAPSDGVIQNRILEPGDMASPQKPVFTLAITDPVWVRVYLPENRLGRVPVGARAWVHSDSHPDKRYRAWVGFVSPSAEFTPKSVETTEIRASLVYQARVFACEGRDALRMGMPATVTIPLDQTAPTAGTDPCRNGK</sequence>
<dbReference type="InterPro" id="IPR050465">
    <property type="entry name" value="UPF0194_transport"/>
</dbReference>
<dbReference type="Gene3D" id="2.40.50.100">
    <property type="match status" value="1"/>
</dbReference>
<dbReference type="SUPFAM" id="SSF111369">
    <property type="entry name" value="HlyD-like secretion proteins"/>
    <property type="match status" value="2"/>
</dbReference>
<gene>
    <name evidence="4" type="ORF">SKTS_16510</name>
</gene>
<keyword evidence="5" id="KW-1185">Reference proteome</keyword>
<proteinExistence type="predicted"/>
<feature type="domain" description="YbhG-like alpha-helical hairpin" evidence="3">
    <location>
        <begin position="75"/>
        <end position="203"/>
    </location>
</feature>
<evidence type="ECO:0000256" key="1">
    <source>
        <dbReference type="ARBA" id="ARBA00004196"/>
    </source>
</evidence>
<organism evidence="4 5">
    <name type="scientific">Sulfurimicrobium lacus</name>
    <dbReference type="NCBI Taxonomy" id="2715678"/>
    <lineage>
        <taxon>Bacteria</taxon>
        <taxon>Pseudomonadati</taxon>
        <taxon>Pseudomonadota</taxon>
        <taxon>Betaproteobacteria</taxon>
        <taxon>Nitrosomonadales</taxon>
        <taxon>Sulfuricellaceae</taxon>
        <taxon>Sulfurimicrobium</taxon>
    </lineage>
</organism>
<dbReference type="PANTHER" id="PTHR32347">
    <property type="entry name" value="EFFLUX SYSTEM COMPONENT YKNX-RELATED"/>
    <property type="match status" value="1"/>
</dbReference>
<dbReference type="GO" id="GO:0042597">
    <property type="term" value="C:periplasmic space"/>
    <property type="evidence" value="ECO:0007669"/>
    <property type="project" value="UniProtKB-SubCell"/>
</dbReference>
<accession>A0A6F8VDC6</accession>
<dbReference type="Gene3D" id="1.10.287.470">
    <property type="entry name" value="Helix hairpin bin"/>
    <property type="match status" value="1"/>
</dbReference>
<reference evidence="5" key="1">
    <citation type="submission" date="2020-03" db="EMBL/GenBank/DDBJ databases">
        <title>Complete genome sequence of sulfur-oxidizing bacterium skT11.</title>
        <authorList>
            <person name="Kanda M."/>
            <person name="Kojima H."/>
            <person name="Fukui M."/>
        </authorList>
    </citation>
    <scope>NUCLEOTIDE SEQUENCE [LARGE SCALE GENOMIC DNA]</scope>
    <source>
        <strain evidence="5">skT11</strain>
    </source>
</reference>
<dbReference type="PANTHER" id="PTHR32347:SF29">
    <property type="entry name" value="UPF0194 MEMBRANE PROTEIN YBHG"/>
    <property type="match status" value="1"/>
</dbReference>
<dbReference type="Pfam" id="PF25881">
    <property type="entry name" value="HH_YBHG"/>
    <property type="match status" value="1"/>
</dbReference>
<evidence type="ECO:0000313" key="4">
    <source>
        <dbReference type="EMBL" id="BCB26765.1"/>
    </source>
</evidence>
<keyword evidence="2" id="KW-0175">Coiled coil</keyword>
<dbReference type="EMBL" id="AP022853">
    <property type="protein sequence ID" value="BCB26765.1"/>
    <property type="molecule type" value="Genomic_DNA"/>
</dbReference>
<dbReference type="KEGG" id="slac:SKTS_16510"/>
<name>A0A6F8VDC6_9PROT</name>
<protein>
    <submittedName>
        <fullName evidence="4">Membrane protein</fullName>
    </submittedName>
</protein>
<comment type="subcellular location">
    <subcellularLocation>
        <location evidence="1">Cell envelope</location>
    </subcellularLocation>
</comment>
<dbReference type="InterPro" id="IPR059052">
    <property type="entry name" value="HH_YbhG-like"/>
</dbReference>
<evidence type="ECO:0000259" key="3">
    <source>
        <dbReference type="Pfam" id="PF25881"/>
    </source>
</evidence>
<dbReference type="Gene3D" id="2.40.30.170">
    <property type="match status" value="1"/>
</dbReference>
<evidence type="ECO:0000313" key="5">
    <source>
        <dbReference type="Proteomes" id="UP000502260"/>
    </source>
</evidence>
<dbReference type="AlphaFoldDB" id="A0A6F8VDC6"/>